<dbReference type="Gene3D" id="1.10.10.10">
    <property type="entry name" value="Winged helix-like DNA-binding domain superfamily/Winged helix DNA-binding domain"/>
    <property type="match status" value="1"/>
</dbReference>
<dbReference type="PROSITE" id="PS50931">
    <property type="entry name" value="HTH_LYSR"/>
    <property type="match status" value="1"/>
</dbReference>
<evidence type="ECO:0000256" key="1">
    <source>
        <dbReference type="ARBA" id="ARBA00009437"/>
    </source>
</evidence>
<dbReference type="Pfam" id="PF00126">
    <property type="entry name" value="HTH_1"/>
    <property type="match status" value="1"/>
</dbReference>
<keyword evidence="2" id="KW-0805">Transcription regulation</keyword>
<dbReference type="SUPFAM" id="SSF53850">
    <property type="entry name" value="Periplasmic binding protein-like II"/>
    <property type="match status" value="1"/>
</dbReference>
<dbReference type="EMBL" id="ABWK02000020">
    <property type="protein sequence ID" value="EEX68035.1"/>
    <property type="molecule type" value="Genomic_DNA"/>
</dbReference>
<evidence type="ECO:0000256" key="4">
    <source>
        <dbReference type="ARBA" id="ARBA00023163"/>
    </source>
</evidence>
<keyword evidence="3" id="KW-0238">DNA-binding</keyword>
<dbReference type="GO" id="GO:0003677">
    <property type="term" value="F:DNA binding"/>
    <property type="evidence" value="ECO:0007669"/>
    <property type="project" value="UniProtKB-KW"/>
</dbReference>
<dbReference type="Gene3D" id="3.40.190.290">
    <property type="match status" value="1"/>
</dbReference>
<dbReference type="InterPro" id="IPR000847">
    <property type="entry name" value="LysR_HTH_N"/>
</dbReference>
<dbReference type="InterPro" id="IPR036388">
    <property type="entry name" value="WH-like_DNA-bd_sf"/>
</dbReference>
<sequence length="290" mass="33014">MKAAEEGSFSKAAEALFISAPAVIKQINLLEARLNLRLFERTHRGLQLTKAGESLYRDAAYLVQYSKDAVERARKAMQETQQLIRIGISVMTPTNFLLNLWPKLQEVSPDLQFQLVSFENTPENAREILTHLGANIDVVAGVFDESMFHLQGKCEGMELRREPFCMAVPLSHPLVAKERLTLSELEDETINIIQPGWSKVMDDLRKDLVMNHPDIHLKEFPFYNIDMFNRCVNEGSLLIGVPEWKDIHPLMRMIPVEWDYAIPFGILHAPQPSAAVSRFLYAVRKVLSKG</sequence>
<dbReference type="Proteomes" id="UP000003671">
    <property type="component" value="Unassembled WGS sequence"/>
</dbReference>
<dbReference type="AlphaFoldDB" id="C9KP80"/>
<dbReference type="PANTHER" id="PTHR30346">
    <property type="entry name" value="TRANSCRIPTIONAL DUAL REGULATOR HCAR-RELATED"/>
    <property type="match status" value="1"/>
</dbReference>
<dbReference type="Pfam" id="PF03466">
    <property type="entry name" value="LysR_substrate"/>
    <property type="match status" value="1"/>
</dbReference>
<evidence type="ECO:0000313" key="7">
    <source>
        <dbReference type="Proteomes" id="UP000003671"/>
    </source>
</evidence>
<dbReference type="SUPFAM" id="SSF46785">
    <property type="entry name" value="Winged helix' DNA-binding domain"/>
    <property type="match status" value="1"/>
</dbReference>
<dbReference type="HOGENOM" id="CLU_039613_13_0_9"/>
<organism evidence="6 7">
    <name type="scientific">Mitsuokella multacida DSM 20544</name>
    <dbReference type="NCBI Taxonomy" id="500635"/>
    <lineage>
        <taxon>Bacteria</taxon>
        <taxon>Bacillati</taxon>
        <taxon>Bacillota</taxon>
        <taxon>Negativicutes</taxon>
        <taxon>Selenomonadales</taxon>
        <taxon>Selenomonadaceae</taxon>
        <taxon>Mitsuokella</taxon>
    </lineage>
</organism>
<proteinExistence type="inferred from homology"/>
<gene>
    <name evidence="6" type="ORF">MITSMUL_05035</name>
</gene>
<comment type="caution">
    <text evidence="6">The sequence shown here is derived from an EMBL/GenBank/DDBJ whole genome shotgun (WGS) entry which is preliminary data.</text>
</comment>
<accession>C9KP80</accession>
<dbReference type="InterPro" id="IPR036390">
    <property type="entry name" value="WH_DNA-bd_sf"/>
</dbReference>
<comment type="similarity">
    <text evidence="1">Belongs to the LysR transcriptional regulatory family.</text>
</comment>
<dbReference type="GO" id="GO:0003700">
    <property type="term" value="F:DNA-binding transcription factor activity"/>
    <property type="evidence" value="ECO:0007669"/>
    <property type="project" value="InterPro"/>
</dbReference>
<evidence type="ECO:0000256" key="2">
    <source>
        <dbReference type="ARBA" id="ARBA00023015"/>
    </source>
</evidence>
<keyword evidence="4" id="KW-0804">Transcription</keyword>
<dbReference type="InterPro" id="IPR005119">
    <property type="entry name" value="LysR_subst-bd"/>
</dbReference>
<dbReference type="GO" id="GO:0032993">
    <property type="term" value="C:protein-DNA complex"/>
    <property type="evidence" value="ECO:0007669"/>
    <property type="project" value="TreeGrafter"/>
</dbReference>
<dbReference type="eggNOG" id="COG0583">
    <property type="taxonomic scope" value="Bacteria"/>
</dbReference>
<name>C9KP80_9FIRM</name>
<dbReference type="PRINTS" id="PR00039">
    <property type="entry name" value="HTHLYSR"/>
</dbReference>
<evidence type="ECO:0000313" key="6">
    <source>
        <dbReference type="EMBL" id="EEX68035.1"/>
    </source>
</evidence>
<evidence type="ECO:0000256" key="3">
    <source>
        <dbReference type="ARBA" id="ARBA00023125"/>
    </source>
</evidence>
<dbReference type="STRING" id="500635.MITSMUL_05035"/>
<dbReference type="PATRIC" id="fig|500635.8.peg.1702"/>
<evidence type="ECO:0000259" key="5">
    <source>
        <dbReference type="PROSITE" id="PS50931"/>
    </source>
</evidence>
<reference evidence="6" key="1">
    <citation type="submission" date="2009-09" db="EMBL/GenBank/DDBJ databases">
        <authorList>
            <person name="Weinstock G."/>
            <person name="Sodergren E."/>
            <person name="Clifton S."/>
            <person name="Fulton L."/>
            <person name="Fulton B."/>
            <person name="Courtney L."/>
            <person name="Fronick C."/>
            <person name="Harrison M."/>
            <person name="Strong C."/>
            <person name="Farmer C."/>
            <person name="Delahaunty K."/>
            <person name="Markovic C."/>
            <person name="Hall O."/>
            <person name="Minx P."/>
            <person name="Tomlinson C."/>
            <person name="Mitreva M."/>
            <person name="Nelson J."/>
            <person name="Hou S."/>
            <person name="Wollam A."/>
            <person name="Pepin K.H."/>
            <person name="Johnson M."/>
            <person name="Bhonagiri V."/>
            <person name="Nash W.E."/>
            <person name="Warren W."/>
            <person name="Chinwalla A."/>
            <person name="Mardis E.R."/>
            <person name="Wilson R.K."/>
        </authorList>
    </citation>
    <scope>NUCLEOTIDE SEQUENCE [LARGE SCALE GENOMIC DNA]</scope>
    <source>
        <strain evidence="6">DSM 20544</strain>
    </source>
</reference>
<keyword evidence="7" id="KW-1185">Reference proteome</keyword>
<feature type="domain" description="HTH lysR-type" evidence="5">
    <location>
        <begin position="1"/>
        <end position="49"/>
    </location>
</feature>
<protein>
    <submittedName>
        <fullName evidence="6">Transcriptional regulator, LysR family</fullName>
    </submittedName>
</protein>
<dbReference type="PANTHER" id="PTHR30346:SF28">
    <property type="entry name" value="HTH-TYPE TRANSCRIPTIONAL REGULATOR CYNR"/>
    <property type="match status" value="1"/>
</dbReference>